<dbReference type="Proteomes" id="UP001652628">
    <property type="component" value="Chromosome 2L"/>
</dbReference>
<proteinExistence type="predicted"/>
<reference evidence="2" key="1">
    <citation type="submission" date="2025-05" db="UniProtKB">
        <authorList>
            <consortium name="RefSeq"/>
        </authorList>
    </citation>
    <scope>NUCLEOTIDE SEQUENCE [LARGE SCALE GENOMIC DNA]</scope>
</reference>
<keyword evidence="2" id="KW-1185">Reference proteome</keyword>
<dbReference type="SMART" id="SM00675">
    <property type="entry name" value="DM11"/>
    <property type="match status" value="1"/>
</dbReference>
<name>A0AB40D7P8_DROSZ</name>
<feature type="signal peptide" evidence="1">
    <location>
        <begin position="1"/>
        <end position="17"/>
    </location>
</feature>
<sequence>MLTILLILGISGAIIQAAEYRLLFEDPDIYSSCTDGPPGSIGVYDAFNMDNMVFDQDEDGIHVSGNITTKWDFPRTDRLTARFHIMHYDRGTWEPTVINYYTPDFCSIVFNENLLWFKYWFGNIVNREELQEKCITTKGTVWLFKPFMMNLSLSNIRNPNLRGRYKVVFTFEAFDENKNRRPTALCFEMKGEAEKIA</sequence>
<evidence type="ECO:0000313" key="2">
    <source>
        <dbReference type="Proteomes" id="UP001652628"/>
    </source>
</evidence>
<organism evidence="2 3">
    <name type="scientific">Drosophila suzukii</name>
    <name type="common">Spotted-wing drosophila fruit fly</name>
    <dbReference type="NCBI Taxonomy" id="28584"/>
    <lineage>
        <taxon>Eukaryota</taxon>
        <taxon>Metazoa</taxon>
        <taxon>Ecdysozoa</taxon>
        <taxon>Arthropoda</taxon>
        <taxon>Hexapoda</taxon>
        <taxon>Insecta</taxon>
        <taxon>Pterygota</taxon>
        <taxon>Neoptera</taxon>
        <taxon>Endopterygota</taxon>
        <taxon>Diptera</taxon>
        <taxon>Brachycera</taxon>
        <taxon>Muscomorpha</taxon>
        <taxon>Ephydroidea</taxon>
        <taxon>Drosophilidae</taxon>
        <taxon>Drosophila</taxon>
        <taxon>Sophophora</taxon>
    </lineage>
</organism>
<protein>
    <submittedName>
        <fullName evidence="3">Uncharacterized protein</fullName>
    </submittedName>
</protein>
<reference evidence="3" key="2">
    <citation type="submission" date="2025-08" db="UniProtKB">
        <authorList>
            <consortium name="RefSeq"/>
        </authorList>
    </citation>
    <scope>IDENTIFICATION</scope>
</reference>
<gene>
    <name evidence="3" type="primary">LOC136116484</name>
</gene>
<dbReference type="RefSeq" id="XP_065718904.2">
    <property type="nucleotide sequence ID" value="XM_065862832.2"/>
</dbReference>
<evidence type="ECO:0000313" key="3">
    <source>
        <dbReference type="RefSeq" id="XP_065718904.2"/>
    </source>
</evidence>
<dbReference type="InterPro" id="IPR006601">
    <property type="entry name" value="Uncharacterised_DM11_DROME"/>
</dbReference>
<dbReference type="GeneID" id="136116484"/>
<keyword evidence="1" id="KW-0732">Signal</keyword>
<dbReference type="AlphaFoldDB" id="A0AB40D7P8"/>
<evidence type="ECO:0000256" key="1">
    <source>
        <dbReference type="SAM" id="SignalP"/>
    </source>
</evidence>
<accession>A0AB40D7P8</accession>
<feature type="chain" id="PRO_5045939612" evidence="1">
    <location>
        <begin position="18"/>
        <end position="197"/>
    </location>
</feature>